<comment type="catalytic activity">
    <reaction evidence="12 14">
        <text>N(2)-formyl-N(1)-(5-phospho-beta-D-ribosyl)glycinamide + L-glutamine + ATP + H2O = 2-formamido-N(1)-(5-O-phospho-beta-D-ribosyl)acetamidine + L-glutamate + ADP + phosphate + H(+)</text>
        <dbReference type="Rhea" id="RHEA:17129"/>
        <dbReference type="ChEBI" id="CHEBI:15377"/>
        <dbReference type="ChEBI" id="CHEBI:15378"/>
        <dbReference type="ChEBI" id="CHEBI:29985"/>
        <dbReference type="ChEBI" id="CHEBI:30616"/>
        <dbReference type="ChEBI" id="CHEBI:43474"/>
        <dbReference type="ChEBI" id="CHEBI:58359"/>
        <dbReference type="ChEBI" id="CHEBI:147286"/>
        <dbReference type="ChEBI" id="CHEBI:147287"/>
        <dbReference type="ChEBI" id="CHEBI:456216"/>
        <dbReference type="EC" id="6.3.5.3"/>
    </reaction>
</comment>
<evidence type="ECO:0000256" key="13">
    <source>
        <dbReference type="ARBA" id="ARBA00057317"/>
    </source>
</evidence>
<dbReference type="Gene3D" id="3.40.50.880">
    <property type="match status" value="1"/>
</dbReference>
<feature type="binding site" evidence="14">
    <location>
        <position position="739"/>
    </location>
    <ligand>
        <name>ATP</name>
        <dbReference type="ChEBI" id="CHEBI:30616"/>
    </ligand>
</feature>
<dbReference type="HAMAP" id="MF_00419">
    <property type="entry name" value="PurL_1"/>
    <property type="match status" value="1"/>
</dbReference>
<dbReference type="SUPFAM" id="SSF56042">
    <property type="entry name" value="PurM C-terminal domain-like"/>
    <property type="match status" value="2"/>
</dbReference>
<evidence type="ECO:0000313" key="20">
    <source>
        <dbReference type="EMBL" id="MBK1619763.1"/>
    </source>
</evidence>
<dbReference type="FunFam" id="3.30.1330.10:FF:000002">
    <property type="entry name" value="Phosphoribosylformylglycinamidine synthase"/>
    <property type="match status" value="1"/>
</dbReference>
<dbReference type="InterPro" id="IPR036921">
    <property type="entry name" value="PurM-like_N_sf"/>
</dbReference>
<dbReference type="GO" id="GO:0006189">
    <property type="term" value="P:'de novo' IMP biosynthetic process"/>
    <property type="evidence" value="ECO:0007669"/>
    <property type="project" value="UniProtKB-UniRule"/>
</dbReference>
<comment type="function">
    <text evidence="13 14">Phosphoribosylformylglycinamidine synthase involved in the purines biosynthetic pathway. Catalyzes the ATP-dependent conversion of formylglycinamide ribonucleotide (FGAR) and glutamine to yield formylglycinamidine ribonucleotide (FGAM) and glutamate.</text>
</comment>
<feature type="active site" evidence="14">
    <location>
        <position position="1397"/>
    </location>
</feature>
<dbReference type="Gene3D" id="3.90.650.10">
    <property type="entry name" value="PurM-like C-terminal domain"/>
    <property type="match status" value="2"/>
</dbReference>
<dbReference type="Proteomes" id="UP001138768">
    <property type="component" value="Unassembled WGS sequence"/>
</dbReference>
<dbReference type="Pfam" id="PF02769">
    <property type="entry name" value="AIRS_C"/>
    <property type="match status" value="2"/>
</dbReference>
<feature type="binding site" evidence="14">
    <location>
        <begin position="446"/>
        <end position="448"/>
    </location>
    <ligand>
        <name>ATP</name>
        <dbReference type="ChEBI" id="CHEBI:30616"/>
    </ligand>
</feature>
<keyword evidence="11 14" id="KW-0315">Glutamine amidotransferase</keyword>
<feature type="active site" evidence="14">
    <location>
        <position position="1399"/>
    </location>
</feature>
<dbReference type="FunFam" id="3.40.50.880:FF:000008">
    <property type="entry name" value="Phosphoribosylformylglycinamidine synthase"/>
    <property type="match status" value="1"/>
</dbReference>
<dbReference type="SUPFAM" id="SSF55326">
    <property type="entry name" value="PurM N-terminal domain-like"/>
    <property type="match status" value="2"/>
</dbReference>
<dbReference type="SUPFAM" id="SSF82697">
    <property type="entry name" value="PurS-like"/>
    <property type="match status" value="1"/>
</dbReference>
<evidence type="ECO:0000256" key="2">
    <source>
        <dbReference type="ARBA" id="ARBA00004920"/>
    </source>
</evidence>
<keyword evidence="6 14" id="KW-0479">Metal-binding</keyword>
<dbReference type="InterPro" id="IPR036604">
    <property type="entry name" value="PurS-like_sf"/>
</dbReference>
<dbReference type="InterPro" id="IPR055181">
    <property type="entry name" value="FGAR-AT_PurM_N-like"/>
</dbReference>
<evidence type="ECO:0000256" key="9">
    <source>
        <dbReference type="ARBA" id="ARBA00022840"/>
    </source>
</evidence>
<evidence type="ECO:0000256" key="10">
    <source>
        <dbReference type="ARBA" id="ARBA00022842"/>
    </source>
</evidence>
<dbReference type="InterPro" id="IPR041609">
    <property type="entry name" value="PurL_linker"/>
</dbReference>
<evidence type="ECO:0000259" key="16">
    <source>
        <dbReference type="Pfam" id="PF02769"/>
    </source>
</evidence>
<keyword evidence="10 14" id="KW-0460">Magnesium</keyword>
<keyword evidence="7 14" id="KW-0547">Nucleotide-binding</keyword>
<feature type="active site" description="Nucleophile" evidence="14">
    <location>
        <position position="1274"/>
    </location>
</feature>
<feature type="binding site" evidence="14">
    <location>
        <position position="998"/>
    </location>
    <ligand>
        <name>Mg(2+)</name>
        <dbReference type="ChEBI" id="CHEBI:18420"/>
    </ligand>
</feature>
<feature type="region of interest" description="Disordered" evidence="15">
    <location>
        <begin position="92"/>
        <end position="111"/>
    </location>
</feature>
<feature type="binding site" evidence="14">
    <location>
        <position position="783"/>
    </location>
    <ligand>
        <name>Mg(2+)</name>
        <dbReference type="ChEBI" id="CHEBI:18420"/>
    </ligand>
</feature>
<dbReference type="Pfam" id="PF18076">
    <property type="entry name" value="FGAR-AT_N"/>
    <property type="match status" value="1"/>
</dbReference>
<dbReference type="Pfam" id="PF18072">
    <property type="entry name" value="FGAR-AT_linker"/>
    <property type="match status" value="1"/>
</dbReference>
<dbReference type="NCBIfam" id="NF003672">
    <property type="entry name" value="PRK05297.1"/>
    <property type="match status" value="1"/>
</dbReference>
<dbReference type="InterPro" id="IPR010918">
    <property type="entry name" value="PurM-like_C_dom"/>
</dbReference>
<evidence type="ECO:0000259" key="18">
    <source>
        <dbReference type="Pfam" id="PF18076"/>
    </source>
</evidence>
<evidence type="ECO:0000256" key="12">
    <source>
        <dbReference type="ARBA" id="ARBA00052585"/>
    </source>
</evidence>
<evidence type="ECO:0000313" key="21">
    <source>
        <dbReference type="Proteomes" id="UP001138768"/>
    </source>
</evidence>
<keyword evidence="5 14" id="KW-0436">Ligase</keyword>
<reference evidence="20 21" key="1">
    <citation type="journal article" date="2020" name="Microorganisms">
        <title>Osmotic Adaptation and Compatible Solute Biosynthesis of Phototrophic Bacteria as Revealed from Genome Analyses.</title>
        <authorList>
            <person name="Imhoff J.F."/>
            <person name="Rahn T."/>
            <person name="Kunzel S."/>
            <person name="Keller A."/>
            <person name="Neulinger S.C."/>
        </authorList>
    </citation>
    <scope>NUCLEOTIDE SEQUENCE [LARGE SCALE GENOMIC DNA]</scope>
    <source>
        <strain evidence="20 21">DSM 25653</strain>
    </source>
</reference>
<dbReference type="SMART" id="SM01211">
    <property type="entry name" value="GATase_5"/>
    <property type="match status" value="1"/>
</dbReference>
<feature type="binding site" evidence="14">
    <location>
        <position position="779"/>
    </location>
    <ligand>
        <name>Mg(2+)</name>
        <dbReference type="ChEBI" id="CHEBI:18420"/>
    </ligand>
</feature>
<accession>A0A9X0WA14</accession>
<protein>
    <recommendedName>
        <fullName evidence="14">Phosphoribosylformylglycinamidine synthase</fullName>
        <shortName evidence="14">FGAM synthase</shortName>
        <shortName evidence="14">FGAMS</shortName>
        <ecNumber evidence="14">6.3.5.3</ecNumber>
    </recommendedName>
    <alternativeName>
        <fullName evidence="14">Formylglycinamide ribonucleotide amidotransferase</fullName>
        <shortName evidence="14">FGAR amidotransferase</shortName>
        <shortName evidence="14">FGAR-AT</shortName>
    </alternativeName>
</protein>
<dbReference type="CDD" id="cd01740">
    <property type="entry name" value="GATase1_FGAR_AT"/>
    <property type="match status" value="1"/>
</dbReference>
<dbReference type="FunFam" id="3.90.650.10:FF:000002">
    <property type="entry name" value="Phosphoribosylformylglycinamidine synthase"/>
    <property type="match status" value="1"/>
</dbReference>
<dbReference type="Pfam" id="PF22689">
    <property type="entry name" value="FGAR-AT_PurM_N-like"/>
    <property type="match status" value="1"/>
</dbReference>
<evidence type="ECO:0000256" key="15">
    <source>
        <dbReference type="SAM" id="MobiDB-lite"/>
    </source>
</evidence>
<keyword evidence="21" id="KW-1185">Reference proteome</keyword>
<feature type="region of interest" description="Disordered" evidence="15">
    <location>
        <begin position="358"/>
        <end position="387"/>
    </location>
</feature>
<feature type="binding site" evidence="14">
    <location>
        <position position="1000"/>
    </location>
    <ligand>
        <name>ATP</name>
        <dbReference type="ChEBI" id="CHEBI:30616"/>
    </ligand>
</feature>
<dbReference type="InterPro" id="IPR036676">
    <property type="entry name" value="PurM-like_C_sf"/>
</dbReference>
<dbReference type="GO" id="GO:0005737">
    <property type="term" value="C:cytoplasm"/>
    <property type="evidence" value="ECO:0007669"/>
    <property type="project" value="UniProtKB-SubCell"/>
</dbReference>
<evidence type="ECO:0000256" key="5">
    <source>
        <dbReference type="ARBA" id="ARBA00022598"/>
    </source>
</evidence>
<keyword evidence="9 14" id="KW-0067">ATP-binding</keyword>
<dbReference type="Gene3D" id="1.10.8.750">
    <property type="entry name" value="Phosphoribosylformylglycinamidine synthase, linker domain"/>
    <property type="match status" value="1"/>
</dbReference>
<dbReference type="CDD" id="cd02203">
    <property type="entry name" value="PurL_repeat1"/>
    <property type="match status" value="1"/>
</dbReference>
<sequence length="1432" mass="152776">MELVLMRILRGAPALSDFRLSKLKARLRAAGLPECRLAAEFVHFVDLTRTLEADEEAVLTRLLRYGPAAEAALGLAAESSSAIAQGDLAGGGQPLAEDASRSGGESSPAEGSLLLVVPRPGTISPWSSKATDIAQHCGLNAVRRLERGTAYRLRPISMDTHLDADADLDANVDVAIDTLDEAALARAAALLHDRMTEIVLRDPTEAECLFAQAEPRPLAQVALLAEGRLALDRANSELGLALSADEIDYLAERFTALGRDPTDVELMMFAQANSEHCRHKIFNADWIIDGEPQPQSLFAMIRNTTACSPDRVRSAYKDNAAVVTGWTGKRFAAAAEDHRYRRSDEPLHILFKVETHNHPTAIAPDPGAATGSGGEIRDEGATGRGAKPKAGLCGFSVSNLRIPGAEQPWEQDWGKPARICSALEIMRDGPIGAAAFNNEFGRPNLTGYFRSFEQQVPRPGGGLELRGYHKPIMLAGGVGSLRETHVEKAGFPAGVPLVVLGGPAMLIGLGGGAASSMTSGASAEDLDFASVQRANPEMQRRCQEVIDRCNECGEASPILFIHDVGAGGLSNALPELVHDGGRGGRFELRRVPNADPGMSPMEIWCNEAQERYVLAIDPARLAEFEAICARERCPYALVGEATDDEQLILKDSQFGTVPIEMPLSLLLGKPPQMLRDVRSVEAVGDSLDLAAIDLADAVGRVLRLPTVAAKGFLITIGDRSVGGLVNRDQMVGPWQVPVADCAVTLTDFDGFSGEAMAVGERAPIALLDAPASGRMAVGEAITNIAGANIQGVEQLSLSANWMAAAGHPGEDARLYETVRAVGLELCPALGIAIPVGKDSMSMKTVWERPVSPVASADRSVAESAVVAANLSGEGDPAVAKGAKAANGSKETAGIAGSDGCTEPVEMAAPLSLVVSAVAPVRDLRRCATPWLRLDRGETVLVLVDLGRGQDRLGGSALAQVYGRIGAVPPDLDDPALLKAFFSAMQALKDDGLLLAYHDRSDGGLLATLCEMAFAGRCGVDCDLGMLPVFNQRGAVDGEDEVDGSARQAPRGGRRDPIAALFAEELGAVLQVPAAEMAAVLDRLYSHGLGACSHPLGQPSSDGLIRIRQRERLLFEATHAELQQAWSETSWQMQRLRDNPNCADEEFARISADEPGLSAALPFDPAEDIAAPLIATGARPRLAVLREQGVNGQIEMAAAFDRAGFDCIDVHMSDLLEGRLGLDGFQGLAACGGFSYGDVLGAGEGWAKTILFNPRAREQFEAFFARADSFALGVCNGCQMLANLRELIPGTEHWPHFVRNRSEQFEARLLMVEVRPSPSILLQGMQGARLPIVVSHGEGRAEFRDTAQQQTAGPMTALRYIEADGTAAIRYPANPNGSPEGITGLCNSDGRVTIMMPHPERIFRTVQQSWHPDDWGEDSPWMRLFRNARVWVG</sequence>
<dbReference type="EMBL" id="NRRY01000026">
    <property type="protein sequence ID" value="MBK1619763.1"/>
    <property type="molecule type" value="Genomic_DNA"/>
</dbReference>
<evidence type="ECO:0000259" key="19">
    <source>
        <dbReference type="Pfam" id="PF22689"/>
    </source>
</evidence>
<dbReference type="PANTHER" id="PTHR10099">
    <property type="entry name" value="PHOSPHORIBOSYLFORMYLGLYCINAMIDINE SYNTHASE"/>
    <property type="match status" value="1"/>
</dbReference>
<dbReference type="InterPro" id="IPR040707">
    <property type="entry name" value="FGAR-AT_N"/>
</dbReference>
<dbReference type="InterPro" id="IPR029062">
    <property type="entry name" value="Class_I_gatase-like"/>
</dbReference>
<dbReference type="Gene3D" id="3.30.1330.10">
    <property type="entry name" value="PurM-like, N-terminal domain"/>
    <property type="match status" value="2"/>
</dbReference>
<evidence type="ECO:0000256" key="8">
    <source>
        <dbReference type="ARBA" id="ARBA00022755"/>
    </source>
</evidence>
<dbReference type="FunFam" id="1.10.8.750:FF:000002">
    <property type="entry name" value="Phosphoribosylformylglycinamidine synthase"/>
    <property type="match status" value="1"/>
</dbReference>
<feature type="domain" description="PurM-like C-terminal" evidence="16">
    <location>
        <begin position="940"/>
        <end position="1088"/>
    </location>
</feature>
<evidence type="ECO:0000256" key="14">
    <source>
        <dbReference type="HAMAP-Rule" id="MF_00419"/>
    </source>
</evidence>
<dbReference type="PROSITE" id="PS51273">
    <property type="entry name" value="GATASE_TYPE_1"/>
    <property type="match status" value="1"/>
</dbReference>
<feature type="domain" description="Phosphoribosylformylglycinamidine synthase linker" evidence="17">
    <location>
        <begin position="231"/>
        <end position="280"/>
    </location>
</feature>
<name>A0A9X0WA14_9GAMM</name>
<dbReference type="CDD" id="cd02204">
    <property type="entry name" value="PurL_repeat2"/>
    <property type="match status" value="1"/>
</dbReference>
<dbReference type="EC" id="6.3.5.3" evidence="14"/>
<feature type="binding site" evidence="14">
    <location>
        <begin position="367"/>
        <end position="378"/>
    </location>
    <ligand>
        <name>ATP</name>
        <dbReference type="ChEBI" id="CHEBI:30616"/>
    </ligand>
</feature>
<organism evidence="20 21">
    <name type="scientific">Lamprobacter modestohalophilus</name>
    <dbReference type="NCBI Taxonomy" id="1064514"/>
    <lineage>
        <taxon>Bacteria</taxon>
        <taxon>Pseudomonadati</taxon>
        <taxon>Pseudomonadota</taxon>
        <taxon>Gammaproteobacteria</taxon>
        <taxon>Chromatiales</taxon>
        <taxon>Chromatiaceae</taxon>
        <taxon>Lamprobacter</taxon>
    </lineage>
</organism>
<evidence type="ECO:0000256" key="3">
    <source>
        <dbReference type="ARBA" id="ARBA00008608"/>
    </source>
</evidence>
<feature type="binding site" evidence="14">
    <location>
        <position position="740"/>
    </location>
    <ligand>
        <name>Mg(2+)</name>
        <dbReference type="ChEBI" id="CHEBI:18420"/>
    </ligand>
</feature>
<comment type="caution">
    <text evidence="20">The sequence shown here is derived from an EMBL/GenBank/DDBJ whole genome shotgun (WGS) entry which is preliminary data.</text>
</comment>
<evidence type="ECO:0000259" key="17">
    <source>
        <dbReference type="Pfam" id="PF18072"/>
    </source>
</evidence>
<keyword evidence="4 14" id="KW-0963">Cytoplasm</keyword>
<dbReference type="GO" id="GO:0005524">
    <property type="term" value="F:ATP binding"/>
    <property type="evidence" value="ECO:0007669"/>
    <property type="project" value="UniProtKB-UniRule"/>
</dbReference>
<gene>
    <name evidence="14" type="primary">purL</name>
    <name evidence="20" type="ORF">CKO42_15195</name>
</gene>
<evidence type="ECO:0000256" key="1">
    <source>
        <dbReference type="ARBA" id="ARBA00004496"/>
    </source>
</evidence>
<feature type="domain" description="PurM-like C-terminal" evidence="16">
    <location>
        <begin position="494"/>
        <end position="649"/>
    </location>
</feature>
<comment type="pathway">
    <text evidence="2 14">Purine metabolism; IMP biosynthesis via de novo pathway; 5-amino-1-(5-phospho-D-ribosyl)imidazole from N(2)-formyl-N(1)-(5-phospho-D-ribosyl)glycinamide: step 1/2.</text>
</comment>
<dbReference type="GO" id="GO:0004642">
    <property type="term" value="F:phosphoribosylformylglycinamidine synthase activity"/>
    <property type="evidence" value="ECO:0007669"/>
    <property type="project" value="UniProtKB-UniRule"/>
</dbReference>
<dbReference type="SUPFAM" id="SSF52317">
    <property type="entry name" value="Class I glutamine amidotransferase-like"/>
    <property type="match status" value="1"/>
</dbReference>
<comment type="subcellular location">
    <subcellularLocation>
        <location evidence="1 14">Cytoplasm</location>
    </subcellularLocation>
</comment>
<keyword evidence="8 14" id="KW-0658">Purine biosynthesis</keyword>
<feature type="domain" description="Phosphoribosylformylglycinamidine synthase N-terminal" evidence="18">
    <location>
        <begin position="40"/>
        <end position="210"/>
    </location>
</feature>
<proteinExistence type="inferred from homology"/>
<comment type="subunit">
    <text evidence="14">Monomer.</text>
</comment>
<evidence type="ECO:0000256" key="6">
    <source>
        <dbReference type="ARBA" id="ARBA00022723"/>
    </source>
</evidence>
<evidence type="ECO:0000256" key="4">
    <source>
        <dbReference type="ARBA" id="ARBA00022490"/>
    </source>
</evidence>
<dbReference type="FunFam" id="3.30.1330.10:FF:000005">
    <property type="entry name" value="Phosphoribosylformylglycinamidine synthase"/>
    <property type="match status" value="1"/>
</dbReference>
<dbReference type="SUPFAM" id="SSF109736">
    <property type="entry name" value="FGAM synthase PurL, linker domain"/>
    <property type="match status" value="1"/>
</dbReference>
<evidence type="ECO:0000256" key="7">
    <source>
        <dbReference type="ARBA" id="ARBA00022741"/>
    </source>
</evidence>
<feature type="domain" description="FGAR-AT PurM N-terminal-like" evidence="19">
    <location>
        <begin position="710"/>
        <end position="848"/>
    </location>
</feature>
<evidence type="ECO:0000256" key="11">
    <source>
        <dbReference type="ARBA" id="ARBA00022962"/>
    </source>
</evidence>
<dbReference type="InterPro" id="IPR010073">
    <property type="entry name" value="PurL_large"/>
</dbReference>
<comment type="similarity">
    <text evidence="3 14">In the N-terminal section; belongs to the FGAMS family.</text>
</comment>
<dbReference type="PANTHER" id="PTHR10099:SF1">
    <property type="entry name" value="PHOSPHORIBOSYLFORMYLGLYCINAMIDINE SYNTHASE"/>
    <property type="match status" value="1"/>
</dbReference>
<dbReference type="Pfam" id="PF13507">
    <property type="entry name" value="GATase_5"/>
    <property type="match status" value="1"/>
</dbReference>
<dbReference type="GO" id="GO:0046872">
    <property type="term" value="F:metal ion binding"/>
    <property type="evidence" value="ECO:0007669"/>
    <property type="project" value="UniProtKB-KW"/>
</dbReference>